<dbReference type="CDD" id="cd03794">
    <property type="entry name" value="GT4_WbuB-like"/>
    <property type="match status" value="1"/>
</dbReference>
<protein>
    <submittedName>
        <fullName evidence="3">Glycosyltransferase involved in cell wall biosynthesis</fullName>
    </submittedName>
</protein>
<name>A0A2U1ARL7_9BACT</name>
<dbReference type="AlphaFoldDB" id="A0A2U1ARL7"/>
<dbReference type="SUPFAM" id="SSF53756">
    <property type="entry name" value="UDP-Glycosyltransferase/glycogen phosphorylase"/>
    <property type="match status" value="1"/>
</dbReference>
<evidence type="ECO:0000313" key="4">
    <source>
        <dbReference type="Proteomes" id="UP000245466"/>
    </source>
</evidence>
<evidence type="ECO:0000259" key="2">
    <source>
        <dbReference type="Pfam" id="PF13439"/>
    </source>
</evidence>
<keyword evidence="1 3" id="KW-0808">Transferase</keyword>
<dbReference type="EMBL" id="QEKI01000013">
    <property type="protein sequence ID" value="PVY39066.1"/>
    <property type="molecule type" value="Genomic_DNA"/>
</dbReference>
<gene>
    <name evidence="3" type="ORF">C8E01_11353</name>
</gene>
<dbReference type="Pfam" id="PF13439">
    <property type="entry name" value="Glyco_transf_4"/>
    <property type="match status" value="1"/>
</dbReference>
<dbReference type="PANTHER" id="PTHR46401">
    <property type="entry name" value="GLYCOSYLTRANSFERASE WBBK-RELATED"/>
    <property type="match status" value="1"/>
</dbReference>
<dbReference type="Gene3D" id="3.40.50.2000">
    <property type="entry name" value="Glycogen Phosphorylase B"/>
    <property type="match status" value="2"/>
</dbReference>
<dbReference type="GO" id="GO:0009103">
    <property type="term" value="P:lipopolysaccharide biosynthetic process"/>
    <property type="evidence" value="ECO:0007669"/>
    <property type="project" value="TreeGrafter"/>
</dbReference>
<feature type="domain" description="Glycosyltransferase subfamily 4-like N-terminal" evidence="2">
    <location>
        <begin position="117"/>
        <end position="248"/>
    </location>
</feature>
<comment type="caution">
    <text evidence="3">The sequence shown here is derived from an EMBL/GenBank/DDBJ whole genome shotgun (WGS) entry which is preliminary data.</text>
</comment>
<proteinExistence type="predicted"/>
<dbReference type="InterPro" id="IPR028098">
    <property type="entry name" value="Glyco_trans_4-like_N"/>
</dbReference>
<accession>A0A2U1ARL7</accession>
<sequence length="449" mass="50970">MLITLEKTDQVNLLYISYYWPPSGGPGVQRGLKFCKYLPLSGVRPSVLTVDEKQASYPVLDHTFASEVPDGIAVYRTATSEPFEYYKKLSGKKEIPYSGFANEEAKTGFLDKVFKFVRGNLFIPDARVGWNKHALKKADDLLKDGHFQAILTTSPPHSTQLIGLKLKEKYGLPWIADLRDPWINIHYYDQLYHTPIAKRIDRNYELQVLERADAVIVTSEDTKRLFLNKPAKIDPDKIHVIPNGYDEDDFIYPSTPPQDEFLITYTGTITENYNIDVFLKVISQLRSVNSDIRYKLRFVGKVSEGVKQRISKAGLEGITEFVPHVPHTEAIKYLMESTMLLMAIADVPAVYSNVPGKLFEYLASNKPIVCLGPVHSDTDRIIDECGAGRLFHYTAHELMLDHLMLMSKAWSINPNLDLPYINDAQFSRRELTAKLAKVVKRLVAKAARV</sequence>
<evidence type="ECO:0000256" key="1">
    <source>
        <dbReference type="ARBA" id="ARBA00022679"/>
    </source>
</evidence>
<evidence type="ECO:0000313" key="3">
    <source>
        <dbReference type="EMBL" id="PVY39066.1"/>
    </source>
</evidence>
<reference evidence="3 4" key="1">
    <citation type="submission" date="2018-04" db="EMBL/GenBank/DDBJ databases">
        <title>Genomic Encyclopedia of Type Strains, Phase IV (KMG-IV): sequencing the most valuable type-strain genomes for metagenomic binning, comparative biology and taxonomic classification.</title>
        <authorList>
            <person name="Goeker M."/>
        </authorList>
    </citation>
    <scope>NUCLEOTIDE SEQUENCE [LARGE SCALE GENOMIC DNA]</scope>
    <source>
        <strain evidence="3 4">DSM 100231</strain>
    </source>
</reference>
<organism evidence="3 4">
    <name type="scientific">Pontibacter virosus</name>
    <dbReference type="NCBI Taxonomy" id="1765052"/>
    <lineage>
        <taxon>Bacteria</taxon>
        <taxon>Pseudomonadati</taxon>
        <taxon>Bacteroidota</taxon>
        <taxon>Cytophagia</taxon>
        <taxon>Cytophagales</taxon>
        <taxon>Hymenobacteraceae</taxon>
        <taxon>Pontibacter</taxon>
    </lineage>
</organism>
<keyword evidence="4" id="KW-1185">Reference proteome</keyword>
<dbReference type="GO" id="GO:0016757">
    <property type="term" value="F:glycosyltransferase activity"/>
    <property type="evidence" value="ECO:0007669"/>
    <property type="project" value="TreeGrafter"/>
</dbReference>
<dbReference type="Proteomes" id="UP000245466">
    <property type="component" value="Unassembled WGS sequence"/>
</dbReference>
<dbReference type="PANTHER" id="PTHR46401:SF2">
    <property type="entry name" value="GLYCOSYLTRANSFERASE WBBK-RELATED"/>
    <property type="match status" value="1"/>
</dbReference>
<dbReference type="Pfam" id="PF13692">
    <property type="entry name" value="Glyco_trans_1_4"/>
    <property type="match status" value="1"/>
</dbReference>